<dbReference type="Gene3D" id="3.40.50.1010">
    <property type="entry name" value="5'-nuclease"/>
    <property type="match status" value="1"/>
</dbReference>
<dbReference type="AlphaFoldDB" id="A0A523USJ5"/>
<proteinExistence type="predicted"/>
<evidence type="ECO:0000313" key="2">
    <source>
        <dbReference type="Proteomes" id="UP000315525"/>
    </source>
</evidence>
<dbReference type="PIRSF" id="PIRSF008505">
    <property type="entry name" value="UCP008505"/>
    <property type="match status" value="1"/>
</dbReference>
<organism evidence="1 2">
    <name type="scientific">candidate division TA06 bacterium</name>
    <dbReference type="NCBI Taxonomy" id="2250710"/>
    <lineage>
        <taxon>Bacteria</taxon>
        <taxon>Bacteria division TA06</taxon>
    </lineage>
</organism>
<sequence length="156" mass="18661">MELYCLDTNVLIEGWNRYYSIRIAPNYWTTLDRLAMKKRVFCTMEVKREIKRKDDTLYEWVKNRPHLFWEVDREVQKNLRCIMKEYPAIVSQCRNRNAADPWVIAHALTLGAIVVTKEEPASMRITKIKIPHVCDKLGVPWMNDFQFVEELKIRLT</sequence>
<name>A0A523USJ5_UNCT6</name>
<dbReference type="InterPro" id="IPR016541">
    <property type="entry name" value="UCP008505"/>
</dbReference>
<dbReference type="Proteomes" id="UP000315525">
    <property type="component" value="Unassembled WGS sequence"/>
</dbReference>
<evidence type="ECO:0000313" key="1">
    <source>
        <dbReference type="EMBL" id="TET45504.1"/>
    </source>
</evidence>
<comment type="caution">
    <text evidence="1">The sequence shown here is derived from an EMBL/GenBank/DDBJ whole genome shotgun (WGS) entry which is preliminary data.</text>
</comment>
<gene>
    <name evidence="1" type="ORF">E3J62_07025</name>
</gene>
<protein>
    <submittedName>
        <fullName evidence="1">DUF4411 family protein</fullName>
    </submittedName>
</protein>
<dbReference type="Pfam" id="PF14367">
    <property type="entry name" value="DUF4411"/>
    <property type="match status" value="1"/>
</dbReference>
<reference evidence="1 2" key="1">
    <citation type="submission" date="2019-03" db="EMBL/GenBank/DDBJ databases">
        <title>Metabolic potential of uncultured bacteria and archaea associated with petroleum seepage in deep-sea sediments.</title>
        <authorList>
            <person name="Dong X."/>
            <person name="Hubert C."/>
        </authorList>
    </citation>
    <scope>NUCLEOTIDE SEQUENCE [LARGE SCALE GENOMIC DNA]</scope>
    <source>
        <strain evidence="1">E44_bin18</strain>
    </source>
</reference>
<dbReference type="EMBL" id="SOJN01000080">
    <property type="protein sequence ID" value="TET45504.1"/>
    <property type="molecule type" value="Genomic_DNA"/>
</dbReference>
<dbReference type="InterPro" id="IPR029060">
    <property type="entry name" value="PIN-like_dom_sf"/>
</dbReference>
<dbReference type="SUPFAM" id="SSF88723">
    <property type="entry name" value="PIN domain-like"/>
    <property type="match status" value="1"/>
</dbReference>
<accession>A0A523USJ5</accession>